<protein>
    <recommendedName>
        <fullName evidence="1">non-specific serine/threonine protein kinase</fullName>
        <ecNumber evidence="1">2.7.11.1</ecNumber>
    </recommendedName>
</protein>
<evidence type="ECO:0000256" key="6">
    <source>
        <dbReference type="ARBA" id="ARBA00022840"/>
    </source>
</evidence>
<dbReference type="GO" id="GO:0004674">
    <property type="term" value="F:protein serine/threonine kinase activity"/>
    <property type="evidence" value="ECO:0007669"/>
    <property type="project" value="UniProtKB-KW"/>
</dbReference>
<evidence type="ECO:0000313" key="10">
    <source>
        <dbReference type="Proteomes" id="UP000250245"/>
    </source>
</evidence>
<feature type="compositionally biased region" description="Polar residues" evidence="7">
    <location>
        <begin position="331"/>
        <end position="341"/>
    </location>
</feature>
<gene>
    <name evidence="9" type="ORF">NCTC11820_00992</name>
</gene>
<dbReference type="AlphaFoldDB" id="A0A2X3ASY4"/>
<organism evidence="9 10">
    <name type="scientific">Mobiluncus curtisii</name>
    <dbReference type="NCBI Taxonomy" id="2051"/>
    <lineage>
        <taxon>Bacteria</taxon>
        <taxon>Bacillati</taxon>
        <taxon>Actinomycetota</taxon>
        <taxon>Actinomycetes</taxon>
        <taxon>Actinomycetales</taxon>
        <taxon>Actinomycetaceae</taxon>
        <taxon>Mobiluncus</taxon>
    </lineage>
</organism>
<dbReference type="PROSITE" id="PS00109">
    <property type="entry name" value="PROTEIN_KINASE_TYR"/>
    <property type="match status" value="1"/>
</dbReference>
<dbReference type="PANTHER" id="PTHR43289">
    <property type="entry name" value="MITOGEN-ACTIVATED PROTEIN KINASE KINASE KINASE 20-RELATED"/>
    <property type="match status" value="1"/>
</dbReference>
<keyword evidence="5" id="KW-0418">Kinase</keyword>
<feature type="region of interest" description="Disordered" evidence="7">
    <location>
        <begin position="273"/>
        <end position="294"/>
    </location>
</feature>
<dbReference type="Pfam" id="PF00069">
    <property type="entry name" value="Pkinase"/>
    <property type="match status" value="1"/>
</dbReference>
<feature type="domain" description="Protein kinase" evidence="8">
    <location>
        <begin position="16"/>
        <end position="298"/>
    </location>
</feature>
<dbReference type="Proteomes" id="UP000250245">
    <property type="component" value="Unassembled WGS sequence"/>
</dbReference>
<sequence length="557" mass="58401">MFLCLDIYCGMELVGYVLYEPVGFGQSGPMWRVVDEQGGTHALQLLGGTLPAQLDSRLRTLRKVSCPNLLKLHELRKLTDGRYVAIFEYLDGQDLEVLRAGREFSTPQVNFIALSLARGLAALHEVGLSHGDVSAANVMVTAQGRVVLVDLLGDVGMTRAFSAPETDELGGSGAAGESPHPAGTSSEGSGESLAARQAGDVYAMAQVLLALGMDAGLLKAALHPEGRSRPRAGELADAWENLPCCGIDLLSGAELMAARMRAAGRDVATELVSSSRHLRRPGSGQGQRREIRPPSPILRWGLPALMGAALALGAVLLPRLGNLPNTAQALPVQSTTPSTSLPAGDKVVSPGAGRKNSANAPHAADHTSAFPHDAPTPSERLADPAGPETASPVMSSTPAATPPTNLLPNSEGDQPHPPSLRDPITDDTSAQEILQQLLTKRDTALIRQDRAALEKLSVKDSIAGSADASLLAALRSSQAQIEGLSTAVKSATIVAGNKSNAGKNTRSVRLQVTLTQGAYTQIDRIGNHHQIAAIPDTESEILLSGNPWKIASVVRLN</sequence>
<evidence type="ECO:0000256" key="5">
    <source>
        <dbReference type="ARBA" id="ARBA00022777"/>
    </source>
</evidence>
<accession>A0A2X3ASY4</accession>
<reference evidence="9 10" key="1">
    <citation type="submission" date="2018-06" db="EMBL/GenBank/DDBJ databases">
        <authorList>
            <consortium name="Pathogen Informatics"/>
            <person name="Doyle S."/>
        </authorList>
    </citation>
    <scope>NUCLEOTIDE SEQUENCE [LARGE SCALE GENOMIC DNA]</scope>
    <source>
        <strain evidence="9 10">NCTC11820</strain>
    </source>
</reference>
<evidence type="ECO:0000259" key="8">
    <source>
        <dbReference type="PROSITE" id="PS50011"/>
    </source>
</evidence>
<dbReference type="GO" id="GO:0005524">
    <property type="term" value="F:ATP binding"/>
    <property type="evidence" value="ECO:0007669"/>
    <property type="project" value="UniProtKB-KW"/>
</dbReference>
<keyword evidence="3" id="KW-0808">Transferase</keyword>
<proteinExistence type="predicted"/>
<evidence type="ECO:0000256" key="1">
    <source>
        <dbReference type="ARBA" id="ARBA00012513"/>
    </source>
</evidence>
<keyword evidence="6" id="KW-0067">ATP-binding</keyword>
<evidence type="ECO:0000256" key="7">
    <source>
        <dbReference type="SAM" id="MobiDB-lite"/>
    </source>
</evidence>
<dbReference type="EC" id="2.7.11.1" evidence="1"/>
<dbReference type="PANTHER" id="PTHR43289:SF6">
    <property type="entry name" value="SERINE_THREONINE-PROTEIN KINASE NEKL-3"/>
    <property type="match status" value="1"/>
</dbReference>
<feature type="compositionally biased region" description="Low complexity" evidence="7">
    <location>
        <begin position="389"/>
        <end position="404"/>
    </location>
</feature>
<evidence type="ECO:0000256" key="2">
    <source>
        <dbReference type="ARBA" id="ARBA00022527"/>
    </source>
</evidence>
<feature type="region of interest" description="Disordered" evidence="7">
    <location>
        <begin position="166"/>
        <end position="192"/>
    </location>
</feature>
<dbReference type="InterPro" id="IPR000719">
    <property type="entry name" value="Prot_kinase_dom"/>
</dbReference>
<dbReference type="Gene3D" id="1.10.510.10">
    <property type="entry name" value="Transferase(Phosphotransferase) domain 1"/>
    <property type="match status" value="1"/>
</dbReference>
<evidence type="ECO:0000256" key="4">
    <source>
        <dbReference type="ARBA" id="ARBA00022741"/>
    </source>
</evidence>
<evidence type="ECO:0000256" key="3">
    <source>
        <dbReference type="ARBA" id="ARBA00022679"/>
    </source>
</evidence>
<keyword evidence="2" id="KW-0723">Serine/threonine-protein kinase</keyword>
<dbReference type="InterPro" id="IPR011009">
    <property type="entry name" value="Kinase-like_dom_sf"/>
</dbReference>
<feature type="region of interest" description="Disordered" evidence="7">
    <location>
        <begin position="331"/>
        <end position="425"/>
    </location>
</feature>
<keyword evidence="4" id="KW-0547">Nucleotide-binding</keyword>
<evidence type="ECO:0000313" key="9">
    <source>
        <dbReference type="EMBL" id="SQB64640.1"/>
    </source>
</evidence>
<dbReference type="EMBL" id="UASJ01000001">
    <property type="protein sequence ID" value="SQB64640.1"/>
    <property type="molecule type" value="Genomic_DNA"/>
</dbReference>
<dbReference type="SUPFAM" id="SSF56112">
    <property type="entry name" value="Protein kinase-like (PK-like)"/>
    <property type="match status" value="1"/>
</dbReference>
<dbReference type="PROSITE" id="PS50011">
    <property type="entry name" value="PROTEIN_KINASE_DOM"/>
    <property type="match status" value="1"/>
</dbReference>
<dbReference type="SMART" id="SM00220">
    <property type="entry name" value="S_TKc"/>
    <property type="match status" value="1"/>
</dbReference>
<name>A0A2X3ASY4_9ACTO</name>
<dbReference type="InterPro" id="IPR008266">
    <property type="entry name" value="Tyr_kinase_AS"/>
</dbReference>